<dbReference type="RefSeq" id="XP_041229511.1">
    <property type="nucleotide sequence ID" value="XM_041374691.1"/>
</dbReference>
<evidence type="ECO:0000313" key="1">
    <source>
        <dbReference type="EMBL" id="KAG1903936.1"/>
    </source>
</evidence>
<evidence type="ECO:0000313" key="2">
    <source>
        <dbReference type="Proteomes" id="UP001195769"/>
    </source>
</evidence>
<sequence length="60" mass="6570">LMFQCNVPDVAGTFQLALVQPYTAGIPVGGARRINKDLRLNRVKAVPRGDSIFVPLKSFI</sequence>
<proteinExistence type="predicted"/>
<dbReference type="AlphaFoldDB" id="A0AAD4ED47"/>
<feature type="non-terminal residue" evidence="1">
    <location>
        <position position="1"/>
    </location>
</feature>
<protein>
    <submittedName>
        <fullName evidence="1">Uncharacterized protein</fullName>
    </submittedName>
</protein>
<keyword evidence="2" id="KW-1185">Reference proteome</keyword>
<accession>A0AAD4ED47</accession>
<organism evidence="1 2">
    <name type="scientific">Suillus fuscotomentosus</name>
    <dbReference type="NCBI Taxonomy" id="1912939"/>
    <lineage>
        <taxon>Eukaryota</taxon>
        <taxon>Fungi</taxon>
        <taxon>Dikarya</taxon>
        <taxon>Basidiomycota</taxon>
        <taxon>Agaricomycotina</taxon>
        <taxon>Agaricomycetes</taxon>
        <taxon>Agaricomycetidae</taxon>
        <taxon>Boletales</taxon>
        <taxon>Suillineae</taxon>
        <taxon>Suillaceae</taxon>
        <taxon>Suillus</taxon>
    </lineage>
</organism>
<dbReference type="GeneID" id="64668989"/>
<comment type="caution">
    <text evidence="1">The sequence shown here is derived from an EMBL/GenBank/DDBJ whole genome shotgun (WGS) entry which is preliminary data.</text>
</comment>
<gene>
    <name evidence="1" type="ORF">F5891DRAFT_946671</name>
</gene>
<dbReference type="Proteomes" id="UP001195769">
    <property type="component" value="Unassembled WGS sequence"/>
</dbReference>
<reference evidence="1" key="1">
    <citation type="journal article" date="2020" name="New Phytol.">
        <title>Comparative genomics reveals dynamic genome evolution in host specialist ectomycorrhizal fungi.</title>
        <authorList>
            <person name="Lofgren L.A."/>
            <person name="Nguyen N.H."/>
            <person name="Vilgalys R."/>
            <person name="Ruytinx J."/>
            <person name="Liao H.L."/>
            <person name="Branco S."/>
            <person name="Kuo A."/>
            <person name="LaButti K."/>
            <person name="Lipzen A."/>
            <person name="Andreopoulos W."/>
            <person name="Pangilinan J."/>
            <person name="Riley R."/>
            <person name="Hundley H."/>
            <person name="Na H."/>
            <person name="Barry K."/>
            <person name="Grigoriev I.V."/>
            <person name="Stajich J.E."/>
            <person name="Kennedy P.G."/>
        </authorList>
    </citation>
    <scope>NUCLEOTIDE SEQUENCE</scope>
    <source>
        <strain evidence="1">FC203</strain>
    </source>
</reference>
<name>A0AAD4ED47_9AGAM</name>
<dbReference type="EMBL" id="JABBWK010000011">
    <property type="protein sequence ID" value="KAG1903936.1"/>
    <property type="molecule type" value="Genomic_DNA"/>
</dbReference>